<evidence type="ECO:0000313" key="2">
    <source>
        <dbReference type="EMBL" id="AEG18888.1"/>
    </source>
</evidence>
<dbReference type="STRING" id="868131.MSWAN_1879"/>
<keyword evidence="3" id="KW-1185">Reference proteome</keyword>
<dbReference type="Gene3D" id="1.10.10.10">
    <property type="entry name" value="Winged helix-like DNA-binding domain superfamily/Winged helix DNA-binding domain"/>
    <property type="match status" value="1"/>
</dbReference>
<dbReference type="SUPFAM" id="SSF46785">
    <property type="entry name" value="Winged helix' DNA-binding domain"/>
    <property type="match status" value="1"/>
</dbReference>
<evidence type="ECO:0000313" key="3">
    <source>
        <dbReference type="Proteomes" id="UP000009231"/>
    </source>
</evidence>
<dbReference type="PANTHER" id="PTHR43252:SF2">
    <property type="entry name" value="TRANSCRIPTION REGULATOR, PADR-LIKE FAMILY"/>
    <property type="match status" value="1"/>
</dbReference>
<proteinExistence type="predicted"/>
<evidence type="ECO:0000259" key="1">
    <source>
        <dbReference type="Pfam" id="PF03551"/>
    </source>
</evidence>
<name>F6D5T5_METPW</name>
<dbReference type="EMBL" id="CP002772">
    <property type="protein sequence ID" value="AEG18888.1"/>
    <property type="molecule type" value="Genomic_DNA"/>
</dbReference>
<dbReference type="Proteomes" id="UP000009231">
    <property type="component" value="Chromosome"/>
</dbReference>
<dbReference type="InterPro" id="IPR036388">
    <property type="entry name" value="WH-like_DNA-bd_sf"/>
</dbReference>
<accession>F6D5T5</accession>
<reference evidence="2 3" key="1">
    <citation type="journal article" date="2014" name="Int. J. Syst. Evol. Microbiol.">
        <title>Methanobacterium paludis sp. nov. and a novel strain of Methanobacterium lacus isolated from northern peatlands.</title>
        <authorList>
            <person name="Cadillo-Quiroz H."/>
            <person name="Brauer S.L."/>
            <person name="Goodson N."/>
            <person name="Yavitt J.B."/>
            <person name="Zinder S.H."/>
        </authorList>
    </citation>
    <scope>NUCLEOTIDE SEQUENCE [LARGE SCALE GENOMIC DNA]</scope>
    <source>
        <strain evidence="3">DSM 25820 / JCM 18151 / SWAN1</strain>
    </source>
</reference>
<dbReference type="Pfam" id="PF03551">
    <property type="entry name" value="PadR"/>
    <property type="match status" value="1"/>
</dbReference>
<dbReference type="HOGENOM" id="CLU_063440_1_3_2"/>
<protein>
    <submittedName>
        <fullName evidence="2">Transcriptional regulator PadR family protein</fullName>
    </submittedName>
</protein>
<dbReference type="InterPro" id="IPR036390">
    <property type="entry name" value="WH_DNA-bd_sf"/>
</dbReference>
<dbReference type="PANTHER" id="PTHR43252">
    <property type="entry name" value="TRANSCRIPTIONAL REGULATOR YQJI"/>
    <property type="match status" value="1"/>
</dbReference>
<dbReference type="InterPro" id="IPR005149">
    <property type="entry name" value="Tscrpt_reg_PadR_N"/>
</dbReference>
<dbReference type="KEGG" id="mew:MSWAN_1879"/>
<sequence>MKCCEMKGYLSFLIMWILRNKGMNGAEIAREIEKRKGKKPSPGTIYPALKDLKDRDIVTVDEHKKYSLTAEGEEKLKESCKSFYKTFYDIDEMFEFFK</sequence>
<dbReference type="AlphaFoldDB" id="F6D5T5"/>
<feature type="domain" description="Transcription regulator PadR N-terminal" evidence="1">
    <location>
        <begin position="15"/>
        <end position="78"/>
    </location>
</feature>
<organism evidence="2 3">
    <name type="scientific">Methanobacterium paludis (strain DSM 25820 / JCM 18151 / SWAN1)</name>
    <dbReference type="NCBI Taxonomy" id="868131"/>
    <lineage>
        <taxon>Archaea</taxon>
        <taxon>Methanobacteriati</taxon>
        <taxon>Methanobacteriota</taxon>
        <taxon>Methanomada group</taxon>
        <taxon>Methanobacteria</taxon>
        <taxon>Methanobacteriales</taxon>
        <taxon>Methanobacteriaceae</taxon>
        <taxon>Methanobacterium</taxon>
    </lineage>
</organism>
<dbReference type="eggNOG" id="arCOG00002">
    <property type="taxonomic scope" value="Archaea"/>
</dbReference>
<gene>
    <name evidence="2" type="ordered locus">MSWAN_1879</name>
</gene>